<organism evidence="3 4">
    <name type="scientific">Evansella caseinilytica</name>
    <dbReference type="NCBI Taxonomy" id="1503961"/>
    <lineage>
        <taxon>Bacteria</taxon>
        <taxon>Bacillati</taxon>
        <taxon>Bacillota</taxon>
        <taxon>Bacilli</taxon>
        <taxon>Bacillales</taxon>
        <taxon>Bacillaceae</taxon>
        <taxon>Evansella</taxon>
    </lineage>
</organism>
<keyword evidence="1" id="KW-0472">Membrane</keyword>
<accession>A0A1H3UUB7</accession>
<gene>
    <name evidence="3" type="ORF">SAMN05421736_12563</name>
</gene>
<reference evidence="4" key="1">
    <citation type="submission" date="2016-10" db="EMBL/GenBank/DDBJ databases">
        <authorList>
            <person name="Varghese N."/>
            <person name="Submissions S."/>
        </authorList>
    </citation>
    <scope>NUCLEOTIDE SEQUENCE [LARGE SCALE GENOMIC DNA]</scope>
    <source>
        <strain evidence="4">SP</strain>
    </source>
</reference>
<dbReference type="Proteomes" id="UP000198935">
    <property type="component" value="Unassembled WGS sequence"/>
</dbReference>
<dbReference type="OrthoDB" id="2382185at2"/>
<keyword evidence="4" id="KW-1185">Reference proteome</keyword>
<dbReference type="AlphaFoldDB" id="A0A1H3UUB7"/>
<protein>
    <submittedName>
        <fullName evidence="3">Two-component signal transduction system YycFG, regulatory protein YycH</fullName>
    </submittedName>
</protein>
<dbReference type="Pfam" id="PF07435">
    <property type="entry name" value="YycH"/>
    <property type="match status" value="1"/>
</dbReference>
<feature type="domain" description="Regulatory protein YycH" evidence="2">
    <location>
        <begin position="5"/>
        <end position="443"/>
    </location>
</feature>
<evidence type="ECO:0000313" key="3">
    <source>
        <dbReference type="EMBL" id="SDZ65435.1"/>
    </source>
</evidence>
<dbReference type="CDD" id="cd15787">
    <property type="entry name" value="YycH_N"/>
    <property type="match status" value="1"/>
</dbReference>
<proteinExistence type="predicted"/>
<keyword evidence="1" id="KW-0812">Transmembrane</keyword>
<evidence type="ECO:0000256" key="1">
    <source>
        <dbReference type="SAM" id="Phobius"/>
    </source>
</evidence>
<dbReference type="InterPro" id="IPR009996">
    <property type="entry name" value="YycH"/>
</dbReference>
<feature type="transmembrane region" description="Helical" evidence="1">
    <location>
        <begin position="12"/>
        <end position="29"/>
    </location>
</feature>
<evidence type="ECO:0000313" key="4">
    <source>
        <dbReference type="Proteomes" id="UP000198935"/>
    </source>
</evidence>
<dbReference type="InterPro" id="IPR042274">
    <property type="entry name" value="YycH/YycI_2"/>
</dbReference>
<evidence type="ECO:0000259" key="2">
    <source>
        <dbReference type="Pfam" id="PF07435"/>
    </source>
</evidence>
<name>A0A1H3UUB7_9BACI</name>
<sequence length="460" mass="53198">MMIYENIKTAVLWILILSSVVLTWLIWTYEPGYRTLQTDESEYIESEKIGEERTVSSLLLPEEVIVHQGDDTHWMQPVNHSYQQLMETIKTMDINNLHPISTARASFLENEFTGVELIFSDRLHEDWLPRLFSLSDETTKMQDVDRVILYEEENSNHAEVSIIFISAADEQLYMADTGLSVKSLKALYNGDNIRLTEVEVLELNETDLFYAKKYVPSETFSLANYTYLFNQSQLNQISEAYKRALFNDPDYVKHYLPGSLEDVYTDGNSMLSIVDNGNILRYSNPVASSQADRGERSVVEASVDFINSHSGWTGEYQLEQWRETEATDTALYRMHIKGLPVMGSNLNNQEYFTMELTRVGTHITEYNRPIYQLEGEGDLKLSTELPPYKEVVKEIEKSDAIQLEWVEDVRIGHYMEKKPSLILFTPAWFVKERGRWVRIEFESESSDDARDREVGQGGLE</sequence>
<keyword evidence="1" id="KW-1133">Transmembrane helix</keyword>
<dbReference type="EMBL" id="FNPI01000025">
    <property type="protein sequence ID" value="SDZ65435.1"/>
    <property type="molecule type" value="Genomic_DNA"/>
</dbReference>
<dbReference type="STRING" id="1503961.SAMN05421736_12563"/>
<dbReference type="Gene3D" id="3.30.310.160">
    <property type="entry name" value="YycH protein, domain 2"/>
    <property type="match status" value="1"/>
</dbReference>